<gene>
    <name evidence="1" type="ORF">CONCODRAFT_20595</name>
</gene>
<keyword evidence="2" id="KW-1185">Reference proteome</keyword>
<reference evidence="1 2" key="1">
    <citation type="journal article" date="2015" name="Genome Biol. Evol.">
        <title>Phylogenomic analyses indicate that early fungi evolved digesting cell walls of algal ancestors of land plants.</title>
        <authorList>
            <person name="Chang Y."/>
            <person name="Wang S."/>
            <person name="Sekimoto S."/>
            <person name="Aerts A.L."/>
            <person name="Choi C."/>
            <person name="Clum A."/>
            <person name="LaButti K.M."/>
            <person name="Lindquist E.A."/>
            <person name="Yee Ngan C."/>
            <person name="Ohm R.A."/>
            <person name="Salamov A.A."/>
            <person name="Grigoriev I.V."/>
            <person name="Spatafora J.W."/>
            <person name="Berbee M.L."/>
        </authorList>
    </citation>
    <scope>NUCLEOTIDE SEQUENCE [LARGE SCALE GENOMIC DNA]</scope>
    <source>
        <strain evidence="1 2">NRRL 28638</strain>
    </source>
</reference>
<protein>
    <submittedName>
        <fullName evidence="1">Uncharacterized protein</fullName>
    </submittedName>
</protein>
<accession>A0A137NSK0</accession>
<name>A0A137NSK0_CONC2</name>
<organism evidence="1 2">
    <name type="scientific">Conidiobolus coronatus (strain ATCC 28846 / CBS 209.66 / NRRL 28638)</name>
    <name type="common">Delacroixia coronata</name>
    <dbReference type="NCBI Taxonomy" id="796925"/>
    <lineage>
        <taxon>Eukaryota</taxon>
        <taxon>Fungi</taxon>
        <taxon>Fungi incertae sedis</taxon>
        <taxon>Zoopagomycota</taxon>
        <taxon>Entomophthoromycotina</taxon>
        <taxon>Entomophthoromycetes</taxon>
        <taxon>Entomophthorales</taxon>
        <taxon>Ancylistaceae</taxon>
        <taxon>Conidiobolus</taxon>
    </lineage>
</organism>
<sequence length="150" mass="17756">MSENKINWNIVFDLQEFLAYNHYDMLKELSLVSKFTRNKLNSRLFNKLEITGFKFKEYFSLSNLDTNQTKLVIDYAEYLYNSWKVFQSEDKCTHQSLNNSRFDSLITELNKAFSGVASYITHFIVSSFVHCFYAFYPITNAFVNLTKLEL</sequence>
<dbReference type="Proteomes" id="UP000070444">
    <property type="component" value="Unassembled WGS sequence"/>
</dbReference>
<dbReference type="EMBL" id="KQ964824">
    <property type="protein sequence ID" value="KXN65737.1"/>
    <property type="molecule type" value="Genomic_DNA"/>
</dbReference>
<dbReference type="AlphaFoldDB" id="A0A137NSK0"/>
<evidence type="ECO:0000313" key="2">
    <source>
        <dbReference type="Proteomes" id="UP000070444"/>
    </source>
</evidence>
<evidence type="ECO:0000313" key="1">
    <source>
        <dbReference type="EMBL" id="KXN65737.1"/>
    </source>
</evidence>
<proteinExistence type="predicted"/>